<accession>A0A443QHD9</accession>
<dbReference type="GO" id="GO:0006412">
    <property type="term" value="P:translation"/>
    <property type="evidence" value="ECO:0007669"/>
    <property type="project" value="InterPro"/>
</dbReference>
<dbReference type="GO" id="GO:0003735">
    <property type="term" value="F:structural constituent of ribosome"/>
    <property type="evidence" value="ECO:0007669"/>
    <property type="project" value="InterPro"/>
</dbReference>
<comment type="caution">
    <text evidence="7">The sequence shown here is derived from an EMBL/GenBank/DDBJ whole genome shotgun (WGS) entry which is preliminary data.</text>
</comment>
<feature type="domain" description="Arrestin C-terminal-like" evidence="6">
    <location>
        <begin position="467"/>
        <end position="620"/>
    </location>
</feature>
<keyword evidence="8" id="KW-1185">Reference proteome</keyword>
<feature type="compositionally biased region" description="Basic and acidic residues" evidence="5">
    <location>
        <begin position="623"/>
        <end position="648"/>
    </location>
</feature>
<dbReference type="GO" id="GO:0007165">
    <property type="term" value="P:signal transduction"/>
    <property type="evidence" value="ECO:0007669"/>
    <property type="project" value="InterPro"/>
</dbReference>
<dbReference type="InterPro" id="IPR000754">
    <property type="entry name" value="Ribosomal_uS9"/>
</dbReference>
<dbReference type="GO" id="GO:0002031">
    <property type="term" value="P:G protein-coupled receptor internalization"/>
    <property type="evidence" value="ECO:0007669"/>
    <property type="project" value="TreeGrafter"/>
</dbReference>
<comment type="similarity">
    <text evidence="1">Belongs to the arrestin family.</text>
</comment>
<dbReference type="SUPFAM" id="SSF81296">
    <property type="entry name" value="E set domains"/>
    <property type="match status" value="2"/>
</dbReference>
<dbReference type="Gene3D" id="3.30.230.10">
    <property type="match status" value="1"/>
</dbReference>
<dbReference type="GO" id="GO:1990904">
    <property type="term" value="C:ribonucleoprotein complex"/>
    <property type="evidence" value="ECO:0007669"/>
    <property type="project" value="UniProtKB-KW"/>
</dbReference>
<dbReference type="OrthoDB" id="10254627at2759"/>
<dbReference type="Gene3D" id="2.60.40.840">
    <property type="match status" value="2"/>
</dbReference>
<protein>
    <submittedName>
        <fullName evidence="7">Arrestin: lateral eye-like protein</fullName>
    </submittedName>
</protein>
<dbReference type="AlphaFoldDB" id="A0A443QHD9"/>
<name>A0A443QHD9_9ACAR</name>
<evidence type="ECO:0000313" key="8">
    <source>
        <dbReference type="Proteomes" id="UP000285301"/>
    </source>
</evidence>
<dbReference type="STRING" id="1965070.A0A443QHD9"/>
<dbReference type="InterPro" id="IPR014752">
    <property type="entry name" value="Arrestin-like_C"/>
</dbReference>
<proteinExistence type="inferred from homology"/>
<dbReference type="Pfam" id="PF00380">
    <property type="entry name" value="Ribosomal_S9"/>
    <property type="match status" value="1"/>
</dbReference>
<evidence type="ECO:0000256" key="1">
    <source>
        <dbReference type="ARBA" id="ARBA00005298"/>
    </source>
</evidence>
<evidence type="ECO:0000259" key="6">
    <source>
        <dbReference type="SMART" id="SM01017"/>
    </source>
</evidence>
<evidence type="ECO:0000256" key="5">
    <source>
        <dbReference type="SAM" id="MobiDB-lite"/>
    </source>
</evidence>
<dbReference type="InterPro" id="IPR014753">
    <property type="entry name" value="Arrestin_N"/>
</dbReference>
<dbReference type="InterPro" id="IPR020568">
    <property type="entry name" value="Ribosomal_Su5_D2-typ_SF"/>
</dbReference>
<evidence type="ECO:0000256" key="4">
    <source>
        <dbReference type="ARBA" id="ARBA00023274"/>
    </source>
</evidence>
<organism evidence="7 8">
    <name type="scientific">Dinothrombium tinctorium</name>
    <dbReference type="NCBI Taxonomy" id="1965070"/>
    <lineage>
        <taxon>Eukaryota</taxon>
        <taxon>Metazoa</taxon>
        <taxon>Ecdysozoa</taxon>
        <taxon>Arthropoda</taxon>
        <taxon>Chelicerata</taxon>
        <taxon>Arachnida</taxon>
        <taxon>Acari</taxon>
        <taxon>Acariformes</taxon>
        <taxon>Trombidiformes</taxon>
        <taxon>Prostigmata</taxon>
        <taxon>Anystina</taxon>
        <taxon>Parasitengona</taxon>
        <taxon>Trombidioidea</taxon>
        <taxon>Trombidiidae</taxon>
        <taxon>Dinothrombium</taxon>
    </lineage>
</organism>
<feature type="region of interest" description="Disordered" evidence="5">
    <location>
        <begin position="621"/>
        <end position="648"/>
    </location>
</feature>
<dbReference type="PANTHER" id="PTHR11792:SF23">
    <property type="entry name" value="PHOSRESTIN-1"/>
    <property type="match status" value="1"/>
</dbReference>
<dbReference type="InterPro" id="IPR000698">
    <property type="entry name" value="Arrestin"/>
</dbReference>
<dbReference type="InterPro" id="IPR011022">
    <property type="entry name" value="Arrestin_C-like"/>
</dbReference>
<reference evidence="7 8" key="1">
    <citation type="journal article" date="2018" name="Gigascience">
        <title>Genomes of trombidid mites reveal novel predicted allergens and laterally-transferred genes associated with secondary metabolism.</title>
        <authorList>
            <person name="Dong X."/>
            <person name="Chaisiri K."/>
            <person name="Xia D."/>
            <person name="Armstrong S.D."/>
            <person name="Fang Y."/>
            <person name="Donnelly M.J."/>
            <person name="Kadowaki T."/>
            <person name="McGarry J.W."/>
            <person name="Darby A.C."/>
            <person name="Makepeace B.L."/>
        </authorList>
    </citation>
    <scope>NUCLEOTIDE SEQUENCE [LARGE SCALE GENOMIC DNA]</scope>
    <source>
        <strain evidence="7">UoL-WK</strain>
    </source>
</reference>
<dbReference type="GO" id="GO:0005737">
    <property type="term" value="C:cytoplasm"/>
    <property type="evidence" value="ECO:0007669"/>
    <property type="project" value="TreeGrafter"/>
</dbReference>
<dbReference type="Gene3D" id="2.60.40.640">
    <property type="match status" value="1"/>
</dbReference>
<dbReference type="InterPro" id="IPR014721">
    <property type="entry name" value="Ribsml_uS5_D2-typ_fold_subgr"/>
</dbReference>
<feature type="non-terminal residue" evidence="7">
    <location>
        <position position="672"/>
    </location>
</feature>
<keyword evidence="2" id="KW-0716">Sensory transduction</keyword>
<sequence length="672" mass="75337">TLNARSTLTLCNGCISTVSTARNNSSASKLSRTIPENLLQESAQSTASTGKIEKISKAMKAYLEKAKEHDDFIKERQKEFEFGKRHLCNIMGWDHNNITQKDIDLAIEYLIPSGLFDLRARPQMKPPEDIYLKKKVAEFDVFGKPHHSLFYTKKPNYYQLLHDVFATYMNLCKFEDEMIRQGVINPSPESQASLYDSMWLNKDELKNMILEKISDEEYDYAISSLETIANHPYSANAKNFLMKYRKELVSVTSQMEVPPLTYTEDGRSYAIGEGYRKHCVAQVTVWSNGKGSFIVNGKDILYFSHFKEREQLMFPLQFTGLLFKVDVEATVTGNGIAAQAGAIRHGLSLALRSFVEPSVVEDMRLAGLLTKDRRKSAPNGKLTVYLGKRDFGDYQTHCEPVEGPGPEDNGPPLGVEYELKLFIANSEQEKPSRRNSVSMAIRKLLYTTPSPTLRQPSAIVSKGFMLSAGKLNLEVTLDREIYFHGDKISAHVTVSNYSKKNVRNIKVSVVQHTEVTLVNGHYSKTVASIESREGCPITPGASFSKVFQLLPLAAQNRDRRGIALDGMLKEADTNLASSTPGSSADAIGIVISYVVRVRLYLGAIGGDLSADVPFKLANPVEQQAKEKSAPDNKESEKMDGDKRLKKQLTREMSTDLIFEDFARRRQESEDLE</sequence>
<feature type="non-terminal residue" evidence="7">
    <location>
        <position position="1"/>
    </location>
</feature>
<dbReference type="SUPFAM" id="SSF54211">
    <property type="entry name" value="Ribosomal protein S5 domain 2-like"/>
    <property type="match status" value="1"/>
</dbReference>
<gene>
    <name evidence="7" type="ORF">B4U79_13232</name>
</gene>
<dbReference type="PANTHER" id="PTHR11792">
    <property type="entry name" value="ARRESTIN"/>
    <property type="match status" value="1"/>
</dbReference>
<keyword evidence="4" id="KW-0687">Ribonucleoprotein</keyword>
<dbReference type="GO" id="GO:0001664">
    <property type="term" value="F:G protein-coupled receptor binding"/>
    <property type="evidence" value="ECO:0007669"/>
    <property type="project" value="TreeGrafter"/>
</dbReference>
<dbReference type="Proteomes" id="UP000285301">
    <property type="component" value="Unassembled WGS sequence"/>
</dbReference>
<dbReference type="InterPro" id="IPR014756">
    <property type="entry name" value="Ig_E-set"/>
</dbReference>
<dbReference type="Pfam" id="PF02752">
    <property type="entry name" value="Arrestin_C"/>
    <property type="match status" value="1"/>
</dbReference>
<evidence type="ECO:0000256" key="3">
    <source>
        <dbReference type="ARBA" id="ARBA00022980"/>
    </source>
</evidence>
<evidence type="ECO:0000313" key="7">
    <source>
        <dbReference type="EMBL" id="RWS02439.1"/>
    </source>
</evidence>
<evidence type="ECO:0000256" key="2">
    <source>
        <dbReference type="ARBA" id="ARBA00022606"/>
    </source>
</evidence>
<dbReference type="SMART" id="SM01017">
    <property type="entry name" value="Arrestin_C"/>
    <property type="match status" value="1"/>
</dbReference>
<dbReference type="EMBL" id="NCKU01007718">
    <property type="protein sequence ID" value="RWS02439.1"/>
    <property type="molecule type" value="Genomic_DNA"/>
</dbReference>
<keyword evidence="3" id="KW-0689">Ribosomal protein</keyword>
<dbReference type="GO" id="GO:0005840">
    <property type="term" value="C:ribosome"/>
    <property type="evidence" value="ECO:0007669"/>
    <property type="project" value="UniProtKB-KW"/>
</dbReference>